<proteinExistence type="predicted"/>
<organism evidence="1 2">
    <name type="scientific">Paraburkholderia unamae</name>
    <dbReference type="NCBI Taxonomy" id="219649"/>
    <lineage>
        <taxon>Bacteria</taxon>
        <taxon>Pseudomonadati</taxon>
        <taxon>Pseudomonadota</taxon>
        <taxon>Betaproteobacteria</taxon>
        <taxon>Burkholderiales</taxon>
        <taxon>Burkholderiaceae</taxon>
        <taxon>Paraburkholderia</taxon>
    </lineage>
</organism>
<keyword evidence="2" id="KW-1185">Reference proteome</keyword>
<accession>A0ABX5KBY3</accession>
<name>A0ABX5KBY3_9BURK</name>
<dbReference type="EMBL" id="QEOB01000022">
    <property type="protein sequence ID" value="PVX73192.1"/>
    <property type="molecule type" value="Genomic_DNA"/>
</dbReference>
<dbReference type="Proteomes" id="UP000245712">
    <property type="component" value="Unassembled WGS sequence"/>
</dbReference>
<reference evidence="1 2" key="1">
    <citation type="submission" date="2018-05" db="EMBL/GenBank/DDBJ databases">
        <title>Genomic Encyclopedia of Type Strains, Phase IV (KMG-V): Genome sequencing to study the core and pangenomes of soil and plant-associated prokaryotes.</title>
        <authorList>
            <person name="Whitman W."/>
        </authorList>
    </citation>
    <scope>NUCLEOTIDE SEQUENCE [LARGE SCALE GENOMIC DNA]</scope>
    <source>
        <strain evidence="1 2">SCZa-39</strain>
    </source>
</reference>
<dbReference type="Pfam" id="PF08734">
    <property type="entry name" value="GYD"/>
    <property type="match status" value="1"/>
</dbReference>
<evidence type="ECO:0000313" key="1">
    <source>
        <dbReference type="EMBL" id="PVX73192.1"/>
    </source>
</evidence>
<protein>
    <submittedName>
        <fullName evidence="1">Uncharacterized protein with GYD domain</fullName>
    </submittedName>
</protein>
<sequence length="98" mass="10660">MSTYVVLAQFTDQGIRSVKNSAQRAGQAAELARGFGCEMKDIYWTMGKYDIVTIVEAPDDESLMAFGLALGALGNIRTQTLRALNKSEFSAILGKLPQ</sequence>
<comment type="caution">
    <text evidence="1">The sequence shown here is derived from an EMBL/GenBank/DDBJ whole genome shotgun (WGS) entry which is preliminary data.</text>
</comment>
<evidence type="ECO:0000313" key="2">
    <source>
        <dbReference type="Proteomes" id="UP000245712"/>
    </source>
</evidence>
<gene>
    <name evidence="1" type="ORF">C7402_12282</name>
</gene>
<dbReference type="InterPro" id="IPR014845">
    <property type="entry name" value="GYD/TTHA1554"/>
</dbReference>
<dbReference type="RefSeq" id="WP_116613884.1">
    <property type="nucleotide sequence ID" value="NZ_QEOB01000022.1"/>
</dbReference>